<protein>
    <submittedName>
        <fullName evidence="2">Uncharacterized protein</fullName>
    </submittedName>
</protein>
<feature type="compositionally biased region" description="Low complexity" evidence="1">
    <location>
        <begin position="36"/>
        <end position="48"/>
    </location>
</feature>
<proteinExistence type="predicted"/>
<evidence type="ECO:0000313" key="3">
    <source>
        <dbReference type="Proteomes" id="UP000283530"/>
    </source>
</evidence>
<evidence type="ECO:0000256" key="1">
    <source>
        <dbReference type="SAM" id="MobiDB-lite"/>
    </source>
</evidence>
<feature type="compositionally biased region" description="Basic residues" evidence="1">
    <location>
        <begin position="58"/>
        <end position="68"/>
    </location>
</feature>
<accession>A0A3S3P6F6</accession>
<dbReference type="AlphaFoldDB" id="A0A3S3P6F6"/>
<name>A0A3S3P6F6_9MAGN</name>
<dbReference type="Proteomes" id="UP000283530">
    <property type="component" value="Unassembled WGS sequence"/>
</dbReference>
<comment type="caution">
    <text evidence="2">The sequence shown here is derived from an EMBL/GenBank/DDBJ whole genome shotgun (WGS) entry which is preliminary data.</text>
</comment>
<dbReference type="EMBL" id="QPKB01000011">
    <property type="protein sequence ID" value="RWR94501.1"/>
    <property type="molecule type" value="Genomic_DNA"/>
</dbReference>
<organism evidence="2 3">
    <name type="scientific">Cinnamomum micranthum f. kanehirae</name>
    <dbReference type="NCBI Taxonomy" id="337451"/>
    <lineage>
        <taxon>Eukaryota</taxon>
        <taxon>Viridiplantae</taxon>
        <taxon>Streptophyta</taxon>
        <taxon>Embryophyta</taxon>
        <taxon>Tracheophyta</taxon>
        <taxon>Spermatophyta</taxon>
        <taxon>Magnoliopsida</taxon>
        <taxon>Magnoliidae</taxon>
        <taxon>Laurales</taxon>
        <taxon>Lauraceae</taxon>
        <taxon>Cinnamomum</taxon>
    </lineage>
</organism>
<keyword evidence="3" id="KW-1185">Reference proteome</keyword>
<reference evidence="2 3" key="1">
    <citation type="journal article" date="2019" name="Nat. Plants">
        <title>Stout camphor tree genome fills gaps in understanding of flowering plant genome evolution.</title>
        <authorList>
            <person name="Chaw S.M."/>
            <person name="Liu Y.C."/>
            <person name="Wu Y.W."/>
            <person name="Wang H.Y."/>
            <person name="Lin C.I."/>
            <person name="Wu C.S."/>
            <person name="Ke H.M."/>
            <person name="Chang L.Y."/>
            <person name="Hsu C.Y."/>
            <person name="Yang H.T."/>
            <person name="Sudianto E."/>
            <person name="Hsu M.H."/>
            <person name="Wu K.P."/>
            <person name="Wang L.N."/>
            <person name="Leebens-Mack J.H."/>
            <person name="Tsai I.J."/>
        </authorList>
    </citation>
    <scope>NUCLEOTIDE SEQUENCE [LARGE SCALE GENOMIC DNA]</scope>
    <source>
        <strain evidence="3">cv. Chaw 1501</strain>
        <tissue evidence="2">Young leaves</tissue>
    </source>
</reference>
<feature type="region of interest" description="Disordered" evidence="1">
    <location>
        <begin position="36"/>
        <end position="68"/>
    </location>
</feature>
<evidence type="ECO:0000313" key="2">
    <source>
        <dbReference type="EMBL" id="RWR94501.1"/>
    </source>
</evidence>
<sequence>MESHGIGTTGTVKIQVRSTGTRSTQLSLLCSISTSVATTESSSSDAETQGNKCSASIMKKRDRQRHVSPSYRPHRWICRFEVRKRRMGWSDAPNDI</sequence>
<gene>
    <name evidence="2" type="ORF">CKAN_02379800</name>
</gene>